<gene>
    <name evidence="2" type="ORF">QN277_004586</name>
</gene>
<evidence type="ECO:0000313" key="3">
    <source>
        <dbReference type="Proteomes" id="UP001293593"/>
    </source>
</evidence>
<evidence type="ECO:0000256" key="1">
    <source>
        <dbReference type="SAM" id="MobiDB-lite"/>
    </source>
</evidence>
<keyword evidence="3" id="KW-1185">Reference proteome</keyword>
<protein>
    <submittedName>
        <fullName evidence="2">Uncharacterized protein</fullName>
    </submittedName>
</protein>
<feature type="compositionally biased region" description="Low complexity" evidence="1">
    <location>
        <begin position="16"/>
        <end position="26"/>
    </location>
</feature>
<sequence>MGLMSYNRVGSGGSGSSSSSSSSSSSCSRGIKLNPRKFYVLRLRRRIRFLLTLFHKCKLSYSQALGLLRRVFLRRTWFTSSRRKNSYYCTNSLTARKEEQERIKRCGGRVFYARSNSPFYTEAIADCLEFIKRTSISMDQVHHQDDADAVIHHHVQDSNS</sequence>
<dbReference type="EMBL" id="JAWXYG010000010">
    <property type="protein sequence ID" value="KAK4261616.1"/>
    <property type="molecule type" value="Genomic_DNA"/>
</dbReference>
<dbReference type="PANTHER" id="PTHR34996">
    <property type="entry name" value="OS06G0327400 PROTEIN"/>
    <property type="match status" value="1"/>
</dbReference>
<proteinExistence type="predicted"/>
<evidence type="ECO:0000313" key="2">
    <source>
        <dbReference type="EMBL" id="KAK4261616.1"/>
    </source>
</evidence>
<accession>A0AAE1J2Y0</accession>
<reference evidence="2" key="1">
    <citation type="submission" date="2023-10" db="EMBL/GenBank/DDBJ databases">
        <title>Chromosome-level genome of the transformable northern wattle, Acacia crassicarpa.</title>
        <authorList>
            <person name="Massaro I."/>
            <person name="Sinha N.R."/>
            <person name="Poethig S."/>
            <person name="Leichty A.R."/>
        </authorList>
    </citation>
    <scope>NUCLEOTIDE SEQUENCE</scope>
    <source>
        <strain evidence="2">Acra3RX</strain>
        <tissue evidence="2">Leaf</tissue>
    </source>
</reference>
<dbReference type="AlphaFoldDB" id="A0AAE1J2Y0"/>
<name>A0AAE1J2Y0_9FABA</name>
<feature type="region of interest" description="Disordered" evidence="1">
    <location>
        <begin position="1"/>
        <end position="29"/>
    </location>
</feature>
<comment type="caution">
    <text evidence="2">The sequence shown here is derived from an EMBL/GenBank/DDBJ whole genome shotgun (WGS) entry which is preliminary data.</text>
</comment>
<organism evidence="2 3">
    <name type="scientific">Acacia crassicarpa</name>
    <name type="common">northern wattle</name>
    <dbReference type="NCBI Taxonomy" id="499986"/>
    <lineage>
        <taxon>Eukaryota</taxon>
        <taxon>Viridiplantae</taxon>
        <taxon>Streptophyta</taxon>
        <taxon>Embryophyta</taxon>
        <taxon>Tracheophyta</taxon>
        <taxon>Spermatophyta</taxon>
        <taxon>Magnoliopsida</taxon>
        <taxon>eudicotyledons</taxon>
        <taxon>Gunneridae</taxon>
        <taxon>Pentapetalae</taxon>
        <taxon>rosids</taxon>
        <taxon>fabids</taxon>
        <taxon>Fabales</taxon>
        <taxon>Fabaceae</taxon>
        <taxon>Caesalpinioideae</taxon>
        <taxon>mimosoid clade</taxon>
        <taxon>Acacieae</taxon>
        <taxon>Acacia</taxon>
    </lineage>
</organism>
<dbReference type="PANTHER" id="PTHR34996:SF3">
    <property type="entry name" value="OS06G0327400 PROTEIN"/>
    <property type="match status" value="1"/>
</dbReference>
<dbReference type="Proteomes" id="UP001293593">
    <property type="component" value="Unassembled WGS sequence"/>
</dbReference>